<dbReference type="OrthoDB" id="3226942at2759"/>
<evidence type="ECO:0008006" key="3">
    <source>
        <dbReference type="Google" id="ProtNLM"/>
    </source>
</evidence>
<protein>
    <recommendedName>
        <fullName evidence="3">HAT C-terminal dimerisation domain-containing protein</fullName>
    </recommendedName>
</protein>
<name>A0A9Q3J7E4_9BASI</name>
<dbReference type="Proteomes" id="UP000765509">
    <property type="component" value="Unassembled WGS sequence"/>
</dbReference>
<evidence type="ECO:0000313" key="1">
    <source>
        <dbReference type="EMBL" id="MBW0556779.1"/>
    </source>
</evidence>
<keyword evidence="2" id="KW-1185">Reference proteome</keyword>
<sequence>MILVLAKDWQYYKEDAKLLIPQIKCYYSQHEPFGSQSHGVFTNNAIDYWLGLADSPQCLPLKKLAITICEIVPHAAGLEGLFSVMSAIKTKYCNQILPNTLKMISQIKHHLLQEDSTKTKSKNKECVADSTEYDHMVGFDFSSSPLELETFEEGVFGQEKMEEPSWQDAFIHTLFDFDLWEQAN</sequence>
<dbReference type="AlphaFoldDB" id="A0A9Q3J7E4"/>
<evidence type="ECO:0000313" key="2">
    <source>
        <dbReference type="Proteomes" id="UP000765509"/>
    </source>
</evidence>
<dbReference type="EMBL" id="AVOT02064353">
    <property type="protein sequence ID" value="MBW0556779.1"/>
    <property type="molecule type" value="Genomic_DNA"/>
</dbReference>
<gene>
    <name evidence="1" type="ORF">O181_096494</name>
</gene>
<reference evidence="1" key="1">
    <citation type="submission" date="2021-03" db="EMBL/GenBank/DDBJ databases">
        <title>Draft genome sequence of rust myrtle Austropuccinia psidii MF-1, a brazilian biotype.</title>
        <authorList>
            <person name="Quecine M.C."/>
            <person name="Pachon D.M.R."/>
            <person name="Bonatelli M.L."/>
            <person name="Correr F.H."/>
            <person name="Franceschini L.M."/>
            <person name="Leite T.F."/>
            <person name="Margarido G.R.A."/>
            <person name="Almeida C.A."/>
            <person name="Ferrarezi J.A."/>
            <person name="Labate C.A."/>
        </authorList>
    </citation>
    <scope>NUCLEOTIDE SEQUENCE</scope>
    <source>
        <strain evidence="1">MF-1</strain>
    </source>
</reference>
<proteinExistence type="predicted"/>
<comment type="caution">
    <text evidence="1">The sequence shown here is derived from an EMBL/GenBank/DDBJ whole genome shotgun (WGS) entry which is preliminary data.</text>
</comment>
<accession>A0A9Q3J7E4</accession>
<organism evidence="1 2">
    <name type="scientific">Austropuccinia psidii MF-1</name>
    <dbReference type="NCBI Taxonomy" id="1389203"/>
    <lineage>
        <taxon>Eukaryota</taxon>
        <taxon>Fungi</taxon>
        <taxon>Dikarya</taxon>
        <taxon>Basidiomycota</taxon>
        <taxon>Pucciniomycotina</taxon>
        <taxon>Pucciniomycetes</taxon>
        <taxon>Pucciniales</taxon>
        <taxon>Sphaerophragmiaceae</taxon>
        <taxon>Austropuccinia</taxon>
    </lineage>
</organism>